<evidence type="ECO:0000313" key="2">
    <source>
        <dbReference type="Proteomes" id="UP001489333"/>
    </source>
</evidence>
<dbReference type="Proteomes" id="UP001489333">
    <property type="component" value="Unassembled WGS sequence"/>
</dbReference>
<accession>A0ABU9ULV4</accession>
<name>A0ABU9ULV4_9GAMM</name>
<gene>
    <name evidence="1" type="ORF">AAGS29_00420</name>
</gene>
<dbReference type="EMBL" id="JBCHKU010000001">
    <property type="protein sequence ID" value="MEM6247072.1"/>
    <property type="molecule type" value="Genomic_DNA"/>
</dbReference>
<dbReference type="RefSeq" id="WP_300483925.1">
    <property type="nucleotide sequence ID" value="NZ_JAUOEV010000001.1"/>
</dbReference>
<protein>
    <submittedName>
        <fullName evidence="1">Nucleotidyltransferase family protein</fullName>
    </submittedName>
</protein>
<comment type="caution">
    <text evidence="1">The sequence shown here is derived from an EMBL/GenBank/DDBJ whole genome shotgun (WGS) entry which is preliminary data.</text>
</comment>
<dbReference type="Pfam" id="PF06042">
    <property type="entry name" value="NTP_transf_6"/>
    <property type="match status" value="2"/>
</dbReference>
<reference evidence="1 2" key="1">
    <citation type="submission" date="2024-04" db="EMBL/GenBank/DDBJ databases">
        <title>Novel Shewanella species isolated from Baltic Sea sediments.</title>
        <authorList>
            <person name="Martin-Rodriguez A.J."/>
            <person name="Fernandez-Juarez V."/>
            <person name="Valeriano V.D."/>
            <person name="Mihindukulasooriya I."/>
            <person name="Ceresnova L."/>
            <person name="Joffre E."/>
            <person name="Jensie-Markopoulos S."/>
            <person name="Moore E.R.B."/>
            <person name="Sjoling A."/>
        </authorList>
    </citation>
    <scope>NUCLEOTIDE SEQUENCE [LARGE SCALE GENOMIC DNA]</scope>
    <source>
        <strain evidence="1 2">VAX-SP0-0CM-1</strain>
    </source>
</reference>
<sequence length="219" mass="25020">MNDAMSEAELKHQLLEWIAQDCERVRALEFALQCARIHSMPQWCLAAGFVRNLVWDRLHGFELSPLNDIDLIYFCPLDISPERDLAIETYLNQLVPELPWSVKNQARMHVRNQDMAYTSCVDAMSYWPELETAIGVSYQAVDTESDDQTQIKTETQTCVGMKNHPASCDIELVAPFGLNSLFALKLSANPKRALPVFDHRVATKGWLTRYPLLECCRKS</sequence>
<dbReference type="PANTHER" id="PTHR39166">
    <property type="entry name" value="BLL1166 PROTEIN"/>
    <property type="match status" value="1"/>
</dbReference>
<organism evidence="1 2">
    <name type="scientific">Shewanella vaxholmensis</name>
    <dbReference type="NCBI Taxonomy" id="3063535"/>
    <lineage>
        <taxon>Bacteria</taxon>
        <taxon>Pseudomonadati</taxon>
        <taxon>Pseudomonadota</taxon>
        <taxon>Gammaproteobacteria</taxon>
        <taxon>Alteromonadales</taxon>
        <taxon>Shewanellaceae</taxon>
        <taxon>Shewanella</taxon>
    </lineage>
</organism>
<evidence type="ECO:0000313" key="1">
    <source>
        <dbReference type="EMBL" id="MEM6247072.1"/>
    </source>
</evidence>
<dbReference type="InterPro" id="IPR009267">
    <property type="entry name" value="NTP_transf_6"/>
</dbReference>
<proteinExistence type="predicted"/>
<dbReference type="PANTHER" id="PTHR39166:SF1">
    <property type="entry name" value="BLL1166 PROTEIN"/>
    <property type="match status" value="1"/>
</dbReference>
<keyword evidence="2" id="KW-1185">Reference proteome</keyword>